<dbReference type="Pfam" id="PF12849">
    <property type="entry name" value="PBP_like_2"/>
    <property type="match status" value="1"/>
</dbReference>
<dbReference type="GO" id="GO:0043190">
    <property type="term" value="C:ATP-binding cassette (ABC) transporter complex"/>
    <property type="evidence" value="ECO:0007669"/>
    <property type="project" value="InterPro"/>
</dbReference>
<keyword evidence="7" id="KW-1185">Reference proteome</keyword>
<dbReference type="GO" id="GO:0035435">
    <property type="term" value="P:phosphate ion transmembrane transport"/>
    <property type="evidence" value="ECO:0007669"/>
    <property type="project" value="InterPro"/>
</dbReference>
<reference evidence="6 7" key="1">
    <citation type="journal article" date="2017" name="BMC Genomics">
        <title>Comparative genomic and phylogenomic analyses of the Bifidobacteriaceae family.</title>
        <authorList>
            <person name="Lugli G.A."/>
            <person name="Milani C."/>
            <person name="Turroni F."/>
            <person name="Duranti S."/>
            <person name="Mancabelli L."/>
            <person name="Mangifesta M."/>
            <person name="Ferrario C."/>
            <person name="Modesto M."/>
            <person name="Mattarelli P."/>
            <person name="Jiri K."/>
            <person name="van Sinderen D."/>
            <person name="Ventura M."/>
        </authorList>
    </citation>
    <scope>NUCLEOTIDE SEQUENCE [LARGE SCALE GENOMIC DNA]</scope>
    <source>
        <strain evidence="6 7">DSM 24762</strain>
    </source>
</reference>
<organism evidence="6 7">
    <name type="scientific">Alloscardovia macacae</name>
    <dbReference type="NCBI Taxonomy" id="1160091"/>
    <lineage>
        <taxon>Bacteria</taxon>
        <taxon>Bacillati</taxon>
        <taxon>Actinomycetota</taxon>
        <taxon>Actinomycetes</taxon>
        <taxon>Bifidobacteriales</taxon>
        <taxon>Bifidobacteriaceae</taxon>
        <taxon>Alloscardovia</taxon>
    </lineage>
</organism>
<dbReference type="InterPro" id="IPR005673">
    <property type="entry name" value="ABC_phos-bd_PstS"/>
</dbReference>
<dbReference type="SUPFAM" id="SSF53850">
    <property type="entry name" value="Periplasmic binding protein-like II"/>
    <property type="match status" value="1"/>
</dbReference>
<dbReference type="InterPro" id="IPR024370">
    <property type="entry name" value="PBP_domain"/>
</dbReference>
<sequence length="405" mass="42230">MRLSHNDHSECVQSAQPWRRILRTVLVGTSASVLLCGLAACGDNTPSPSLTQSSAQAQGSYTEKLSGEFAAAGASSQKSAVDALIVGYSALQPNIAMSYDPSGSGAGVNTFLTGAVAWAGSDASLSDEQIQSSQAVCLGSTAFEIPVYVSPIAVAYNLSDYGLNDSSVHMSPSTIAKIFTGKITSWDDPQLKKENPDIADKLPSLEITPVWRSDKSGTTKTFQTYLHHTAPNDWTSEPSETWPNSLGQGAKGTPAVTMTIGQAQGTLGYADFAQVSGLGTVAVGVGSDYVAPSPEATAKLIDESAASSDSLGADGRFVIDVNYATQESGVYPIALVSYDIACPVYKDARTATYTKQWLTYALSDAGQKISQDNAGSAPIPQSLREKMLPVIDSITAASSGTAAKN</sequence>
<dbReference type="RefSeq" id="WP_094726276.1">
    <property type="nucleotide sequence ID" value="NZ_JBHLWS010000005.1"/>
</dbReference>
<accession>A0A261F674</accession>
<name>A0A261F674_9BIFI</name>
<dbReference type="GO" id="GO:0042301">
    <property type="term" value="F:phosphate ion binding"/>
    <property type="evidence" value="ECO:0007669"/>
    <property type="project" value="InterPro"/>
</dbReference>
<dbReference type="PIRSF" id="PIRSF002756">
    <property type="entry name" value="PstS"/>
    <property type="match status" value="1"/>
</dbReference>
<evidence type="ECO:0000256" key="2">
    <source>
        <dbReference type="ARBA" id="ARBA00022448"/>
    </source>
</evidence>
<evidence type="ECO:0000256" key="3">
    <source>
        <dbReference type="ARBA" id="ARBA00022592"/>
    </source>
</evidence>
<proteinExistence type="inferred from homology"/>
<keyword evidence="2 4" id="KW-0813">Transport</keyword>
<dbReference type="CDD" id="cd13565">
    <property type="entry name" value="PBP2_PstS"/>
    <property type="match status" value="1"/>
</dbReference>
<dbReference type="PANTHER" id="PTHR42996:SF1">
    <property type="entry name" value="PHOSPHATE-BINDING PROTEIN PSTS"/>
    <property type="match status" value="1"/>
</dbReference>
<dbReference type="Proteomes" id="UP000243657">
    <property type="component" value="Unassembled WGS sequence"/>
</dbReference>
<keyword evidence="3 4" id="KW-0592">Phosphate transport</keyword>
<gene>
    <name evidence="6" type="ORF">ALMA_0522</name>
</gene>
<evidence type="ECO:0000313" key="6">
    <source>
        <dbReference type="EMBL" id="OZG54575.1"/>
    </source>
</evidence>
<dbReference type="EMBL" id="MWWT01000004">
    <property type="protein sequence ID" value="OZG54575.1"/>
    <property type="molecule type" value="Genomic_DNA"/>
</dbReference>
<evidence type="ECO:0000259" key="5">
    <source>
        <dbReference type="Pfam" id="PF12849"/>
    </source>
</evidence>
<dbReference type="InterPro" id="IPR050962">
    <property type="entry name" value="Phosphate-bind_PstS"/>
</dbReference>
<evidence type="ECO:0000256" key="1">
    <source>
        <dbReference type="ARBA" id="ARBA00008725"/>
    </source>
</evidence>
<feature type="domain" description="PBP" evidence="5">
    <location>
        <begin position="64"/>
        <end position="364"/>
    </location>
</feature>
<comment type="caution">
    <text evidence="6">The sequence shown here is derived from an EMBL/GenBank/DDBJ whole genome shotgun (WGS) entry which is preliminary data.</text>
</comment>
<comment type="similarity">
    <text evidence="1 4">Belongs to the PstS family.</text>
</comment>
<dbReference type="PANTHER" id="PTHR42996">
    <property type="entry name" value="PHOSPHATE-BINDING PROTEIN PSTS"/>
    <property type="match status" value="1"/>
</dbReference>
<evidence type="ECO:0000313" key="7">
    <source>
        <dbReference type="Proteomes" id="UP000243657"/>
    </source>
</evidence>
<protein>
    <recommendedName>
        <fullName evidence="4">Phosphate-binding protein</fullName>
    </recommendedName>
</protein>
<dbReference type="Gene3D" id="3.40.190.10">
    <property type="entry name" value="Periplasmic binding protein-like II"/>
    <property type="match status" value="2"/>
</dbReference>
<dbReference type="AlphaFoldDB" id="A0A261F674"/>
<evidence type="ECO:0000256" key="4">
    <source>
        <dbReference type="PIRNR" id="PIRNR002756"/>
    </source>
</evidence>